<feature type="domain" description="Chitin-binding type-1" evidence="5">
    <location>
        <begin position="284"/>
        <end position="330"/>
    </location>
</feature>
<feature type="disulfide bond" evidence="3">
    <location>
        <begin position="303"/>
        <end position="317"/>
    </location>
</feature>
<evidence type="ECO:0000259" key="6">
    <source>
        <dbReference type="PROSITE" id="PS51782"/>
    </source>
</evidence>
<evidence type="ECO:0000313" key="8">
    <source>
        <dbReference type="Proteomes" id="UP000016934"/>
    </source>
</evidence>
<dbReference type="Proteomes" id="UP000016934">
    <property type="component" value="Unassembled WGS sequence"/>
</dbReference>
<dbReference type="RefSeq" id="XP_007702542.1">
    <property type="nucleotide sequence ID" value="XM_007704352.1"/>
</dbReference>
<dbReference type="GeneID" id="19135946"/>
<feature type="disulfide bond" evidence="3">
    <location>
        <begin position="251"/>
        <end position="265"/>
    </location>
</feature>
<feature type="disulfide bond" evidence="3">
    <location>
        <begin position="355"/>
        <end position="369"/>
    </location>
</feature>
<feature type="chain" id="PRO_5004025765" evidence="4">
    <location>
        <begin position="22"/>
        <end position="512"/>
    </location>
</feature>
<dbReference type="GO" id="GO:0008061">
    <property type="term" value="F:chitin binding"/>
    <property type="evidence" value="ECO:0007669"/>
    <property type="project" value="UniProtKB-UniRule"/>
</dbReference>
<dbReference type="PROSITE" id="PS50941">
    <property type="entry name" value="CHIT_BIND_I_2"/>
    <property type="match status" value="5"/>
</dbReference>
<feature type="domain" description="Chitin-binding type-1" evidence="5">
    <location>
        <begin position="336"/>
        <end position="382"/>
    </location>
</feature>
<dbReference type="CDD" id="cd11618">
    <property type="entry name" value="ChtBD1_1"/>
    <property type="match status" value="4"/>
</dbReference>
<dbReference type="Gene3D" id="3.10.350.10">
    <property type="entry name" value="LysM domain"/>
    <property type="match status" value="1"/>
</dbReference>
<gene>
    <name evidence="7" type="ORF">COCSADRAFT_28907</name>
</gene>
<reference evidence="8" key="2">
    <citation type="journal article" date="2013" name="PLoS Genet.">
        <title>Comparative genome structure, secondary metabolite, and effector coding capacity across Cochliobolus pathogens.</title>
        <authorList>
            <person name="Condon B.J."/>
            <person name="Leng Y."/>
            <person name="Wu D."/>
            <person name="Bushley K.E."/>
            <person name="Ohm R.A."/>
            <person name="Otillar R."/>
            <person name="Martin J."/>
            <person name="Schackwitz W."/>
            <person name="Grimwood J."/>
            <person name="MohdZainudin N."/>
            <person name="Xue C."/>
            <person name="Wang R."/>
            <person name="Manning V.A."/>
            <person name="Dhillon B."/>
            <person name="Tu Z.J."/>
            <person name="Steffenson B.J."/>
            <person name="Salamov A."/>
            <person name="Sun H."/>
            <person name="Lowry S."/>
            <person name="LaButti K."/>
            <person name="Han J."/>
            <person name="Copeland A."/>
            <person name="Lindquist E."/>
            <person name="Barry K."/>
            <person name="Schmutz J."/>
            <person name="Baker S.E."/>
            <person name="Ciuffetti L.M."/>
            <person name="Grigoriev I.V."/>
            <person name="Zhong S."/>
            <person name="Turgeon B.G."/>
        </authorList>
    </citation>
    <scope>NUCLEOTIDE SEQUENCE [LARGE SCALE GENOMIC DNA]</scope>
    <source>
        <strain evidence="8">ND90Pr / ATCC 201652</strain>
    </source>
</reference>
<dbReference type="InterPro" id="IPR018392">
    <property type="entry name" value="LysM"/>
</dbReference>
<feature type="domain" description="Chitin-binding type-1" evidence="5">
    <location>
        <begin position="155"/>
        <end position="200"/>
    </location>
</feature>
<feature type="domain" description="LysM" evidence="6">
    <location>
        <begin position="31"/>
        <end position="79"/>
    </location>
</feature>
<comment type="caution">
    <text evidence="3">Lacks conserved residue(s) required for the propagation of feature annotation.</text>
</comment>
<keyword evidence="4" id="KW-0732">Signal</keyword>
<evidence type="ECO:0000259" key="5">
    <source>
        <dbReference type="PROSITE" id="PS50941"/>
    </source>
</evidence>
<dbReference type="eggNOG" id="ENOG502SQAP">
    <property type="taxonomic scope" value="Eukaryota"/>
</dbReference>
<sequence>MLAQLTWVPITLALFQYGVNGAPGDVVCRYETTTLTKVNYYTCTELARKYSITVDKFFELNPSVNKACDTIKPNTNYLHFLFYQNVNPETEIGLELPVSQNGFCGPQYNNATCIGLDKQCCNGETWKCGDQIEDCQAGTCFSGACEGFPAQFSMDGKCGIQNNNLLCGGKWGTCCDITGNCGTGNNFCGVGKCQNGNCTIIIPPPPSADVPSASTIVTLPSSTPTPGSISPDGSCGGTNKYICKGSPFGDCCSSSGFCGSTTGHCQAGCQTSFGTCTNSSLSPDGTCGGTNKYQCKRSGFGDCCSSSGYCGSTTGHCTAGCQTGFGTCTSTSISPDGTCGGTNKYICKGSPFGDCCSSSGYCGLTTGHCTAGCQTAIGTCTSADISPDGTCGGTNKYKCQGSGFGDCCSSSGYCGKSTDHCGAGCQTGFGTCSTVTTTSKAPTQTGVSTDGTCGGTKFRGLLWEHSQSLCPRMSKVFLKRMSDHQYPHFGWCVRRIERVYVFWWAVQRAVLF</sequence>
<feature type="domain" description="Chitin-binding type-1" evidence="5">
    <location>
        <begin position="232"/>
        <end position="278"/>
    </location>
</feature>
<keyword evidence="8" id="KW-1185">Reference proteome</keyword>
<protein>
    <submittedName>
        <fullName evidence="7">Carbohydrate-binding module family 18 protein</fullName>
    </submittedName>
</protein>
<dbReference type="SUPFAM" id="SSF57016">
    <property type="entry name" value="Plant lectins/antimicrobial peptides"/>
    <property type="match status" value="5"/>
</dbReference>
<dbReference type="CDD" id="cd00118">
    <property type="entry name" value="LysM"/>
    <property type="match status" value="1"/>
</dbReference>
<keyword evidence="1 3" id="KW-0147">Chitin-binding</keyword>
<evidence type="ECO:0000313" key="7">
    <source>
        <dbReference type="EMBL" id="EMD61575.1"/>
    </source>
</evidence>
<keyword evidence="2 3" id="KW-1015">Disulfide bond</keyword>
<dbReference type="InterPro" id="IPR036779">
    <property type="entry name" value="LysM_dom_sf"/>
</dbReference>
<dbReference type="PANTHER" id="PTHR47849:SF8">
    <property type="entry name" value="LECTIN"/>
    <property type="match status" value="1"/>
</dbReference>
<dbReference type="PROSITE" id="PS51782">
    <property type="entry name" value="LYSM"/>
    <property type="match status" value="1"/>
</dbReference>
<dbReference type="HOGENOM" id="CLU_532091_0_0_1"/>
<evidence type="ECO:0000256" key="3">
    <source>
        <dbReference type="PROSITE-ProRule" id="PRU00261"/>
    </source>
</evidence>
<feature type="signal peptide" evidence="4">
    <location>
        <begin position="1"/>
        <end position="21"/>
    </location>
</feature>
<feature type="disulfide bond" evidence="3">
    <location>
        <begin position="174"/>
        <end position="188"/>
    </location>
</feature>
<dbReference type="OrthoDB" id="1193027at2759"/>
<evidence type="ECO:0000256" key="1">
    <source>
        <dbReference type="ARBA" id="ARBA00022669"/>
    </source>
</evidence>
<dbReference type="SMART" id="SM00270">
    <property type="entry name" value="ChtBD1"/>
    <property type="match status" value="5"/>
</dbReference>
<dbReference type="InterPro" id="IPR036861">
    <property type="entry name" value="Endochitinase-like_sf"/>
</dbReference>
<organism evidence="7 8">
    <name type="scientific">Cochliobolus sativus (strain ND90Pr / ATCC 201652)</name>
    <name type="common">Common root rot and spot blotch fungus</name>
    <name type="synonym">Bipolaris sorokiniana</name>
    <dbReference type="NCBI Taxonomy" id="665912"/>
    <lineage>
        <taxon>Eukaryota</taxon>
        <taxon>Fungi</taxon>
        <taxon>Dikarya</taxon>
        <taxon>Ascomycota</taxon>
        <taxon>Pezizomycotina</taxon>
        <taxon>Dothideomycetes</taxon>
        <taxon>Pleosporomycetidae</taxon>
        <taxon>Pleosporales</taxon>
        <taxon>Pleosporineae</taxon>
        <taxon>Pleosporaceae</taxon>
        <taxon>Bipolaris</taxon>
    </lineage>
</organism>
<feature type="disulfide bond" evidence="3">
    <location>
        <begin position="407"/>
        <end position="421"/>
    </location>
</feature>
<proteinExistence type="predicted"/>
<feature type="domain" description="Chitin-binding type-1" evidence="5">
    <location>
        <begin position="388"/>
        <end position="434"/>
    </location>
</feature>
<dbReference type="EMBL" id="KB445648">
    <property type="protein sequence ID" value="EMD61575.1"/>
    <property type="molecule type" value="Genomic_DNA"/>
</dbReference>
<evidence type="ECO:0000256" key="4">
    <source>
        <dbReference type="SAM" id="SignalP"/>
    </source>
</evidence>
<name>M2SGP6_COCSN</name>
<accession>M2SGP6</accession>
<dbReference type="KEGG" id="bsc:COCSADRAFT_28907"/>
<reference evidence="7 8" key="1">
    <citation type="journal article" date="2012" name="PLoS Pathog.">
        <title>Diverse lifestyles and strategies of plant pathogenesis encoded in the genomes of eighteen Dothideomycetes fungi.</title>
        <authorList>
            <person name="Ohm R.A."/>
            <person name="Feau N."/>
            <person name="Henrissat B."/>
            <person name="Schoch C.L."/>
            <person name="Horwitz B.A."/>
            <person name="Barry K.W."/>
            <person name="Condon B.J."/>
            <person name="Copeland A.C."/>
            <person name="Dhillon B."/>
            <person name="Glaser F."/>
            <person name="Hesse C.N."/>
            <person name="Kosti I."/>
            <person name="LaButti K."/>
            <person name="Lindquist E.A."/>
            <person name="Lucas S."/>
            <person name="Salamov A.A."/>
            <person name="Bradshaw R.E."/>
            <person name="Ciuffetti L."/>
            <person name="Hamelin R.C."/>
            <person name="Kema G.H.J."/>
            <person name="Lawrence C."/>
            <person name="Scott J.A."/>
            <person name="Spatafora J.W."/>
            <person name="Turgeon B.G."/>
            <person name="de Wit P.J.G.M."/>
            <person name="Zhong S."/>
            <person name="Goodwin S.B."/>
            <person name="Grigoriev I.V."/>
        </authorList>
    </citation>
    <scope>NUCLEOTIDE SEQUENCE [LARGE SCALE GENOMIC DNA]</scope>
    <source>
        <strain evidence="8">ND90Pr / ATCC 201652</strain>
    </source>
</reference>
<dbReference type="PANTHER" id="PTHR47849">
    <property type="entry name" value="CHITIN-BINDING LECTIN 1"/>
    <property type="match status" value="1"/>
</dbReference>
<dbReference type="InterPro" id="IPR001002">
    <property type="entry name" value="Chitin-bd_1"/>
</dbReference>
<dbReference type="Gene3D" id="3.30.60.10">
    <property type="entry name" value="Endochitinase-like"/>
    <property type="match status" value="5"/>
</dbReference>
<dbReference type="AlphaFoldDB" id="M2SGP6"/>
<dbReference type="OMA" id="TNKYICK"/>
<evidence type="ECO:0000256" key="2">
    <source>
        <dbReference type="ARBA" id="ARBA00023157"/>
    </source>
</evidence>